<evidence type="ECO:0000313" key="1">
    <source>
        <dbReference type="EMBL" id="QHB53070.1"/>
    </source>
</evidence>
<evidence type="ECO:0000313" key="2">
    <source>
        <dbReference type="Proteomes" id="UP000465035"/>
    </source>
</evidence>
<dbReference type="RefSeq" id="WP_003550405.1">
    <property type="nucleotide sequence ID" value="NZ_CABKOL010000106.1"/>
</dbReference>
<dbReference type="AlphaFoldDB" id="A0A6G9Q7X8"/>
<dbReference type="EMBL" id="CP047121">
    <property type="protein sequence ID" value="QHB53070.1"/>
    <property type="molecule type" value="Genomic_DNA"/>
</dbReference>
<gene>
    <name evidence="1" type="ORF">GQR93_13155</name>
</gene>
<dbReference type="Proteomes" id="UP000465035">
    <property type="component" value="Chromosome"/>
</dbReference>
<accession>A0A6G9Q7X8</accession>
<organism evidence="1 2">
    <name type="scientific">Lentilactobacillus hilgardii</name>
    <name type="common">Lactobacillus hilgardii</name>
    <dbReference type="NCBI Taxonomy" id="1588"/>
    <lineage>
        <taxon>Bacteria</taxon>
        <taxon>Bacillati</taxon>
        <taxon>Bacillota</taxon>
        <taxon>Bacilli</taxon>
        <taxon>Lactobacillales</taxon>
        <taxon>Lactobacillaceae</taxon>
        <taxon>Lentilactobacillus</taxon>
    </lineage>
</organism>
<reference evidence="1 2" key="1">
    <citation type="submission" date="2019-12" db="EMBL/GenBank/DDBJ databases">
        <title>Lactobacillus hilgardii FLUB.</title>
        <authorList>
            <person name="Gustaw K."/>
        </authorList>
    </citation>
    <scope>NUCLEOTIDE SEQUENCE [LARGE SCALE GENOMIC DNA]</scope>
    <source>
        <strain evidence="1 2">FLUB</strain>
    </source>
</reference>
<proteinExistence type="predicted"/>
<protein>
    <submittedName>
        <fullName evidence="1">Uncharacterized protein</fullName>
    </submittedName>
</protein>
<name>A0A6G9Q7X8_LENHI</name>
<sequence>MAIKLDPEQIKQLKEQLYTANRSSHFVIIVAISKQENTSVKMVTDWNNYLNMKTTNSDKFDFHVIRDILPITDNLVYWAVAQQNLHTAQTQGQQSEKVVDDLEFYTNKVMSENKVRSAEASGNN</sequence>
<dbReference type="GeneID" id="69059323"/>
<dbReference type="SMR" id="A0A6G9Q7X8"/>